<dbReference type="Gene3D" id="3.40.50.150">
    <property type="entry name" value="Vaccinia Virus protein VP39"/>
    <property type="match status" value="1"/>
</dbReference>
<evidence type="ECO:0000256" key="1">
    <source>
        <dbReference type="ARBA" id="ARBA00022679"/>
    </source>
</evidence>
<dbReference type="AlphaFoldDB" id="A0A5B0AIF1"/>
<dbReference type="InterPro" id="IPR029063">
    <property type="entry name" value="SAM-dependent_MTases_sf"/>
</dbReference>
<evidence type="ECO:0000259" key="2">
    <source>
        <dbReference type="Pfam" id="PF13649"/>
    </source>
</evidence>
<dbReference type="CDD" id="cd02440">
    <property type="entry name" value="AdoMet_MTases"/>
    <property type="match status" value="1"/>
</dbReference>
<proteinExistence type="predicted"/>
<name>A0A5B0AIF1_9ACTN</name>
<organism evidence="3 4">
    <name type="scientific">Streptomyces apricus</name>
    <dbReference type="NCBI Taxonomy" id="1828112"/>
    <lineage>
        <taxon>Bacteria</taxon>
        <taxon>Bacillati</taxon>
        <taxon>Actinomycetota</taxon>
        <taxon>Actinomycetes</taxon>
        <taxon>Kitasatosporales</taxon>
        <taxon>Streptomycetaceae</taxon>
        <taxon>Streptomyces</taxon>
    </lineage>
</organism>
<dbReference type="GO" id="GO:0032259">
    <property type="term" value="P:methylation"/>
    <property type="evidence" value="ECO:0007669"/>
    <property type="project" value="UniProtKB-KW"/>
</dbReference>
<dbReference type="SUPFAM" id="SSF53335">
    <property type="entry name" value="S-adenosyl-L-methionine-dependent methyltransferases"/>
    <property type="match status" value="1"/>
</dbReference>
<sequence>MIEPDFLHRTRTAYDSMAARYAELFADELTDFPLDRAMLAAFADFVRADGGGPVADVGCGPGHVTSLLHALGLDASGVDLSEEMIAIAREARPGLRFEVGSMTALDIGDGRLGGVLARYSIIHTPPERLPQVFAEFHRVLAPGGHLLLAFQAHDDPAEGVESFDHKVALAYRWHPDRVATLLTALGFTEKARLVRAPTEDERPFPHAHLLLTKTAPAAQAP</sequence>
<evidence type="ECO:0000313" key="4">
    <source>
        <dbReference type="Proteomes" id="UP000324965"/>
    </source>
</evidence>
<keyword evidence="4" id="KW-1185">Reference proteome</keyword>
<comment type="caution">
    <text evidence="3">The sequence shown here is derived from an EMBL/GenBank/DDBJ whole genome shotgun (WGS) entry which is preliminary data.</text>
</comment>
<dbReference type="Proteomes" id="UP000324965">
    <property type="component" value="Unassembled WGS sequence"/>
</dbReference>
<reference evidence="3 4" key="1">
    <citation type="submission" date="2019-05" db="EMBL/GenBank/DDBJ databases">
        <authorList>
            <person name="Hariharan J."/>
            <person name="Choudoir M.J."/>
            <person name="Diebold P."/>
            <person name="Panke-Buisse K."/>
            <person name="Buckley D.H."/>
        </authorList>
    </citation>
    <scope>NUCLEOTIDE SEQUENCE [LARGE SCALE GENOMIC DNA]</scope>
    <source>
        <strain evidence="3 4">SUN51</strain>
    </source>
</reference>
<dbReference type="OrthoDB" id="9805171at2"/>
<dbReference type="GO" id="GO:0008168">
    <property type="term" value="F:methyltransferase activity"/>
    <property type="evidence" value="ECO:0007669"/>
    <property type="project" value="UniProtKB-KW"/>
</dbReference>
<gene>
    <name evidence="3" type="ORF">FGF04_30825</name>
</gene>
<keyword evidence="1 3" id="KW-0808">Transferase</keyword>
<keyword evidence="3" id="KW-0489">Methyltransferase</keyword>
<accession>A0A5B0AIF1</accession>
<feature type="domain" description="Methyltransferase" evidence="2">
    <location>
        <begin position="54"/>
        <end position="144"/>
    </location>
</feature>
<dbReference type="PANTHER" id="PTHR43861">
    <property type="entry name" value="TRANS-ACONITATE 2-METHYLTRANSFERASE-RELATED"/>
    <property type="match status" value="1"/>
</dbReference>
<dbReference type="InterPro" id="IPR041698">
    <property type="entry name" value="Methyltransf_25"/>
</dbReference>
<dbReference type="GO" id="GO:0017000">
    <property type="term" value="P:antibiotic biosynthetic process"/>
    <property type="evidence" value="ECO:0007669"/>
    <property type="project" value="UniProtKB-ARBA"/>
</dbReference>
<protein>
    <submittedName>
        <fullName evidence="3">Class I SAM-dependent methyltransferase</fullName>
    </submittedName>
</protein>
<dbReference type="EMBL" id="VDFC01000051">
    <property type="protein sequence ID" value="KAA0929678.1"/>
    <property type="molecule type" value="Genomic_DNA"/>
</dbReference>
<dbReference type="RefSeq" id="WP_149514659.1">
    <property type="nucleotide sequence ID" value="NZ_VDFC01000051.1"/>
</dbReference>
<dbReference type="Pfam" id="PF13649">
    <property type="entry name" value="Methyltransf_25"/>
    <property type="match status" value="1"/>
</dbReference>
<evidence type="ECO:0000313" key="3">
    <source>
        <dbReference type="EMBL" id="KAA0929678.1"/>
    </source>
</evidence>